<evidence type="ECO:0000313" key="13">
    <source>
        <dbReference type="Proteomes" id="UP000823046"/>
    </source>
</evidence>
<dbReference type="InterPro" id="IPR005814">
    <property type="entry name" value="Aminotrans_3"/>
</dbReference>
<evidence type="ECO:0000256" key="6">
    <source>
        <dbReference type="ARBA" id="ARBA00022576"/>
    </source>
</evidence>
<comment type="subcellular location">
    <subcellularLocation>
        <location evidence="2">Mitochondrion</location>
    </subcellularLocation>
</comment>
<dbReference type="InterPro" id="IPR015424">
    <property type="entry name" value="PyrdxlP-dep_Trfase"/>
</dbReference>
<dbReference type="SUPFAM" id="SSF53383">
    <property type="entry name" value="PLP-dependent transferases"/>
    <property type="match status" value="1"/>
</dbReference>
<gene>
    <name evidence="12" type="ORF">IE077_002785</name>
</gene>
<protein>
    <recommendedName>
        <fullName evidence="5">alanine--glyoxylate transaminase</fullName>
        <ecNumber evidence="5">2.6.1.44</ecNumber>
    </recommendedName>
</protein>
<keyword evidence="7" id="KW-0808">Transferase</keyword>
<name>A0ABQ7JFL5_9APIC</name>
<keyword evidence="6" id="KW-0032">Aminotransferase</keyword>
<dbReference type="EMBL" id="JADAQX010000027">
    <property type="protein sequence ID" value="KAF8822739.1"/>
    <property type="molecule type" value="Genomic_DNA"/>
</dbReference>
<dbReference type="PANTHER" id="PTHR45688:SF3">
    <property type="entry name" value="ALANINE--GLYOXYLATE AMINOTRANSFERASE 2, MITOCHONDRIAL"/>
    <property type="match status" value="1"/>
</dbReference>
<dbReference type="Gene3D" id="3.90.1150.10">
    <property type="entry name" value="Aspartate Aminotransferase, domain 1"/>
    <property type="match status" value="1"/>
</dbReference>
<evidence type="ECO:0000256" key="3">
    <source>
        <dbReference type="ARBA" id="ARBA00008954"/>
    </source>
</evidence>
<keyword evidence="10" id="KW-0496">Mitochondrion</keyword>
<dbReference type="PIRSF" id="PIRSF000521">
    <property type="entry name" value="Transaminase_4ab_Lys_Orn"/>
    <property type="match status" value="1"/>
</dbReference>
<comment type="subunit">
    <text evidence="4">Homotetramer.</text>
</comment>
<reference evidence="12 13" key="1">
    <citation type="journal article" date="2020" name="bioRxiv">
        <title>Metabolic contributions of an alphaproteobacterial endosymbiont in the apicomplexan Cardiosporidium cionae.</title>
        <authorList>
            <person name="Hunter E.S."/>
            <person name="Paight C.J."/>
            <person name="Lane C.E."/>
        </authorList>
    </citation>
    <scope>NUCLEOTIDE SEQUENCE [LARGE SCALE GENOMIC DNA]</scope>
    <source>
        <strain evidence="12">ESH_2018</strain>
    </source>
</reference>
<evidence type="ECO:0000256" key="9">
    <source>
        <dbReference type="ARBA" id="ARBA00022946"/>
    </source>
</evidence>
<evidence type="ECO:0000256" key="7">
    <source>
        <dbReference type="ARBA" id="ARBA00022679"/>
    </source>
</evidence>
<evidence type="ECO:0000256" key="2">
    <source>
        <dbReference type="ARBA" id="ARBA00004173"/>
    </source>
</evidence>
<dbReference type="CDD" id="cd00610">
    <property type="entry name" value="OAT_like"/>
    <property type="match status" value="1"/>
</dbReference>
<comment type="caution">
    <text evidence="12">The sequence shown here is derived from an EMBL/GenBank/DDBJ whole genome shotgun (WGS) entry which is preliminary data.</text>
</comment>
<proteinExistence type="inferred from homology"/>
<dbReference type="InterPro" id="IPR049704">
    <property type="entry name" value="Aminotrans_3_PPA_site"/>
</dbReference>
<accession>A0ABQ7JFL5</accession>
<evidence type="ECO:0000256" key="1">
    <source>
        <dbReference type="ARBA" id="ARBA00001933"/>
    </source>
</evidence>
<dbReference type="PANTHER" id="PTHR45688">
    <property type="match status" value="1"/>
</dbReference>
<evidence type="ECO:0000256" key="10">
    <source>
        <dbReference type="ARBA" id="ARBA00023128"/>
    </source>
</evidence>
<comment type="cofactor">
    <cofactor evidence="1">
        <name>pyridoxal 5'-phosphate</name>
        <dbReference type="ChEBI" id="CHEBI:597326"/>
    </cofactor>
</comment>
<comment type="similarity">
    <text evidence="3 11">Belongs to the class-III pyridoxal-phosphate-dependent aminotransferase family.</text>
</comment>
<dbReference type="InterPro" id="IPR015421">
    <property type="entry name" value="PyrdxlP-dep_Trfase_major"/>
</dbReference>
<keyword evidence="13" id="KW-1185">Reference proteome</keyword>
<dbReference type="Pfam" id="PF00202">
    <property type="entry name" value="Aminotran_3"/>
    <property type="match status" value="1"/>
</dbReference>
<keyword evidence="9" id="KW-0809">Transit peptide</keyword>
<dbReference type="EC" id="2.6.1.44" evidence="5"/>
<feature type="non-terminal residue" evidence="12">
    <location>
        <position position="1"/>
    </location>
</feature>
<evidence type="ECO:0000256" key="4">
    <source>
        <dbReference type="ARBA" id="ARBA00011881"/>
    </source>
</evidence>
<evidence type="ECO:0000256" key="8">
    <source>
        <dbReference type="ARBA" id="ARBA00022898"/>
    </source>
</evidence>
<dbReference type="InterPro" id="IPR015422">
    <property type="entry name" value="PyrdxlP-dep_Trfase_small"/>
</dbReference>
<evidence type="ECO:0000256" key="5">
    <source>
        <dbReference type="ARBA" id="ARBA00013049"/>
    </source>
</evidence>
<dbReference type="PROSITE" id="PS00600">
    <property type="entry name" value="AA_TRANSFER_CLASS_3"/>
    <property type="match status" value="1"/>
</dbReference>
<dbReference type="Proteomes" id="UP000823046">
    <property type="component" value="Unassembled WGS sequence"/>
</dbReference>
<organism evidence="12 13">
    <name type="scientific">Cardiosporidium cionae</name>
    <dbReference type="NCBI Taxonomy" id="476202"/>
    <lineage>
        <taxon>Eukaryota</taxon>
        <taxon>Sar</taxon>
        <taxon>Alveolata</taxon>
        <taxon>Apicomplexa</taxon>
        <taxon>Aconoidasida</taxon>
        <taxon>Nephromycida</taxon>
        <taxon>Cardiosporidium</taxon>
    </lineage>
</organism>
<keyword evidence="8 11" id="KW-0663">Pyridoxal phosphate</keyword>
<sequence length="466" mass="51587">GLNAFHTQHASAEAIHLRSPVGSTTPTTDPVVAEDGDLLLQDSYSYEEIKKKRESCHGSFLTYYREPLLLVKGKMQHVYDQAGRRYTDLWGGAATISVGHCHPEVVQAQINQISSLLHTSPSYMNSENALYAQELLENFPPGYKVYFLNSGSEATELALLLARAYTRNFDIIGLRGCYHGMTGTAMGLLGSHSWKHYFAQGFGIHRAMNPNPYRSLVKEDEAANFYANEVHEVIQTCTPGKIAGFFAESIQGVNGVTNFPPGYLKQVYEIVRQHGGVCMADEVQTGFGRLGESFWGFEAHGVVPDIMTLAKSIGNGCPLAALVAKKEIMDVLQTKLYFNTYGGNPFSCVTGRTVLKIMKRDKLQEHCANLGGYLKTHLQNLQERSAILGDVRGSGFLIGLEFVENKVTKVPAAEECLKIMEKLKDRKFLVGKGGLRGNVIRLAPPMCITKEDVDEFLNVFENILFE</sequence>
<dbReference type="Gene3D" id="3.40.640.10">
    <property type="entry name" value="Type I PLP-dependent aspartate aminotransferase-like (Major domain)"/>
    <property type="match status" value="1"/>
</dbReference>
<evidence type="ECO:0000313" key="12">
    <source>
        <dbReference type="EMBL" id="KAF8822739.1"/>
    </source>
</evidence>
<evidence type="ECO:0000256" key="11">
    <source>
        <dbReference type="RuleBase" id="RU003560"/>
    </source>
</evidence>